<keyword evidence="7 9" id="KW-0503">Monooxygenase</keyword>
<evidence type="ECO:0000256" key="8">
    <source>
        <dbReference type="ARBA" id="ARBA00023136"/>
    </source>
</evidence>
<feature type="binding site" evidence="9">
    <location>
        <position position="180"/>
    </location>
    <ligand>
        <name>Fe cation</name>
        <dbReference type="ChEBI" id="CHEBI:24875"/>
        <label>2</label>
    </ligand>
</feature>
<dbReference type="InterPro" id="IPR047809">
    <property type="entry name" value="COQ7_proteobact"/>
</dbReference>
<evidence type="ECO:0000256" key="6">
    <source>
        <dbReference type="ARBA" id="ARBA00023004"/>
    </source>
</evidence>
<comment type="cofactor">
    <cofactor evidence="9">
        <name>Fe cation</name>
        <dbReference type="ChEBI" id="CHEBI:24875"/>
    </cofactor>
    <text evidence="9">Binds 2 iron ions per subunit.</text>
</comment>
<keyword evidence="2 9" id="KW-1003">Cell membrane</keyword>
<protein>
    <recommendedName>
        <fullName evidence="9">3-demethoxyubiquinol 3-hydroxylase</fullName>
        <shortName evidence="9">DMQ hydroxylase</shortName>
        <ecNumber evidence="9">1.14.99.60</ecNumber>
    </recommendedName>
    <alternativeName>
        <fullName evidence="9">2-nonaprenyl-3-methyl-6-methoxy-1,4-benzoquinol hydroxylase</fullName>
    </alternativeName>
</protein>
<keyword evidence="8 9" id="KW-0472">Membrane</keyword>
<dbReference type="EC" id="1.14.99.60" evidence="9"/>
<proteinExistence type="inferred from homology"/>
<dbReference type="InterPro" id="IPR011566">
    <property type="entry name" value="Ubq_synth_Coq7"/>
</dbReference>
<dbReference type="AlphaFoldDB" id="A0A1B4XIK1"/>
<dbReference type="UniPathway" id="UPA00232"/>
<evidence type="ECO:0000256" key="2">
    <source>
        <dbReference type="ARBA" id="ARBA00022475"/>
    </source>
</evidence>
<dbReference type="SUPFAM" id="SSF47240">
    <property type="entry name" value="Ferritin-like"/>
    <property type="match status" value="1"/>
</dbReference>
<feature type="binding site" evidence="9">
    <location>
        <position position="63"/>
    </location>
    <ligand>
        <name>Fe cation</name>
        <dbReference type="ChEBI" id="CHEBI:24875"/>
        <label>1</label>
    </ligand>
</feature>
<name>A0A1B4XIK1_9GAMM</name>
<gene>
    <name evidence="9" type="primary">coq7</name>
    <name evidence="10" type="ORF">SCL_2355</name>
</gene>
<comment type="pathway">
    <text evidence="1 9">Cofactor biosynthesis; ubiquinone biosynthesis.</text>
</comment>
<comment type="similarity">
    <text evidence="9">Belongs to the COQ7 family.</text>
</comment>
<evidence type="ECO:0000256" key="3">
    <source>
        <dbReference type="ARBA" id="ARBA00022688"/>
    </source>
</evidence>
<dbReference type="GO" id="GO:0046872">
    <property type="term" value="F:metal ion binding"/>
    <property type="evidence" value="ECO:0007669"/>
    <property type="project" value="UniProtKB-KW"/>
</dbReference>
<dbReference type="NCBIfam" id="NF033656">
    <property type="entry name" value="DMQ_monoox_COQ7"/>
    <property type="match status" value="1"/>
</dbReference>
<evidence type="ECO:0000313" key="10">
    <source>
        <dbReference type="EMBL" id="BAV34632.1"/>
    </source>
</evidence>
<evidence type="ECO:0000256" key="1">
    <source>
        <dbReference type="ARBA" id="ARBA00004749"/>
    </source>
</evidence>
<reference evidence="10 11" key="1">
    <citation type="submission" date="2015-05" db="EMBL/GenBank/DDBJ databases">
        <title>Complete genome sequence of a sulfur-oxidizing gammaproteobacterium strain HA5.</title>
        <authorList>
            <person name="Miura A."/>
            <person name="Kojima H."/>
            <person name="Fukui M."/>
        </authorList>
    </citation>
    <scope>NUCLEOTIDE SEQUENCE [LARGE SCALE GENOMIC DNA]</scope>
    <source>
        <strain evidence="10 11">HA5</strain>
    </source>
</reference>
<sequence length="214" mass="23648">MTNRTFTALDRLMEQLDQALHTVFGPAPNPGRASPAAGKADAELSAAERELAGRLMRINHTGEICAQALYQGQAATARLPEVRGKMEQAAQEENDHLAWTEERIRELGGHTSYLNPLWYTGSFAIGALAGIIGDKWSLGFVAETERQVVRHLEGHLQRLPVEDNKSRAILEQMHDDEGRHATVAIESGGAELPEPIRQAMRCSSKIMTHTAYWI</sequence>
<dbReference type="GO" id="GO:0008682">
    <property type="term" value="F:3-demethoxyubiquinol 3-hydroxylase activity"/>
    <property type="evidence" value="ECO:0007669"/>
    <property type="project" value="UniProtKB-EC"/>
</dbReference>
<dbReference type="GO" id="GO:0006744">
    <property type="term" value="P:ubiquinone biosynthetic process"/>
    <property type="evidence" value="ECO:0007669"/>
    <property type="project" value="UniProtKB-UniRule"/>
</dbReference>
<feature type="binding site" evidence="9">
    <location>
        <position position="145"/>
    </location>
    <ligand>
        <name>Fe cation</name>
        <dbReference type="ChEBI" id="CHEBI:24875"/>
        <label>2</label>
    </ligand>
</feature>
<dbReference type="PANTHER" id="PTHR11237:SF4">
    <property type="entry name" value="5-DEMETHOXYUBIQUINONE HYDROXYLASE, MITOCHONDRIAL"/>
    <property type="match status" value="1"/>
</dbReference>
<dbReference type="KEGG" id="slim:SCL_2355"/>
<evidence type="ECO:0000313" key="11">
    <source>
        <dbReference type="Proteomes" id="UP000243180"/>
    </source>
</evidence>
<dbReference type="InterPro" id="IPR012347">
    <property type="entry name" value="Ferritin-like"/>
</dbReference>
<keyword evidence="11" id="KW-1185">Reference proteome</keyword>
<feature type="binding site" evidence="9">
    <location>
        <position position="96"/>
    </location>
    <ligand>
        <name>Fe cation</name>
        <dbReference type="ChEBI" id="CHEBI:24875"/>
        <label>1</label>
    </ligand>
</feature>
<comment type="subcellular location">
    <subcellularLocation>
        <location evidence="9">Cell membrane</location>
        <topology evidence="9">Peripheral membrane protein</topology>
    </subcellularLocation>
</comment>
<comment type="catalytic activity">
    <reaction evidence="9">
        <text>a 5-methoxy-2-methyl-3-(all-trans-polyprenyl)benzene-1,4-diol + AH2 + O2 = a 3-demethylubiquinol + A + H2O</text>
        <dbReference type="Rhea" id="RHEA:50908"/>
        <dbReference type="Rhea" id="RHEA-COMP:10859"/>
        <dbReference type="Rhea" id="RHEA-COMP:10914"/>
        <dbReference type="ChEBI" id="CHEBI:13193"/>
        <dbReference type="ChEBI" id="CHEBI:15377"/>
        <dbReference type="ChEBI" id="CHEBI:15379"/>
        <dbReference type="ChEBI" id="CHEBI:17499"/>
        <dbReference type="ChEBI" id="CHEBI:84167"/>
        <dbReference type="ChEBI" id="CHEBI:84422"/>
        <dbReference type="EC" id="1.14.99.60"/>
    </reaction>
</comment>
<organism evidence="10 11">
    <name type="scientific">Sulfuricaulis limicola</name>
    <dbReference type="NCBI Taxonomy" id="1620215"/>
    <lineage>
        <taxon>Bacteria</taxon>
        <taxon>Pseudomonadati</taxon>
        <taxon>Pseudomonadota</taxon>
        <taxon>Gammaproteobacteria</taxon>
        <taxon>Acidiferrobacterales</taxon>
        <taxon>Acidiferrobacteraceae</taxon>
        <taxon>Sulfuricaulis</taxon>
    </lineage>
</organism>
<evidence type="ECO:0000256" key="5">
    <source>
        <dbReference type="ARBA" id="ARBA00023002"/>
    </source>
</evidence>
<keyword evidence="4 9" id="KW-0479">Metal-binding</keyword>
<feature type="binding site" evidence="9">
    <location>
        <position position="93"/>
    </location>
    <ligand>
        <name>Fe cation</name>
        <dbReference type="ChEBI" id="CHEBI:24875"/>
        <label>1</label>
    </ligand>
</feature>
<keyword evidence="3 9" id="KW-0831">Ubiquinone biosynthesis</keyword>
<keyword evidence="5 9" id="KW-0560">Oxidoreductase</keyword>
<feature type="binding site" evidence="9">
    <location>
        <position position="93"/>
    </location>
    <ligand>
        <name>Fe cation</name>
        <dbReference type="ChEBI" id="CHEBI:24875"/>
        <label>2</label>
    </ligand>
</feature>
<dbReference type="GO" id="GO:0005886">
    <property type="term" value="C:plasma membrane"/>
    <property type="evidence" value="ECO:0007669"/>
    <property type="project" value="UniProtKB-SubCell"/>
</dbReference>
<feature type="binding site" evidence="9">
    <location>
        <position position="177"/>
    </location>
    <ligand>
        <name>Fe cation</name>
        <dbReference type="ChEBI" id="CHEBI:24875"/>
        <label>1</label>
    </ligand>
</feature>
<dbReference type="OrthoDB" id="5192789at2"/>
<accession>A0A1B4XIK1</accession>
<evidence type="ECO:0000256" key="9">
    <source>
        <dbReference type="HAMAP-Rule" id="MF_01658"/>
    </source>
</evidence>
<dbReference type="HAMAP" id="MF_01658">
    <property type="entry name" value="COQ7"/>
    <property type="match status" value="1"/>
</dbReference>
<comment type="function">
    <text evidence="9">Catalyzes the hydroxylation of 2-nonaprenyl-3-methyl-6-methoxy-1,4-benzoquinol during ubiquinone biosynthesis.</text>
</comment>
<dbReference type="InterPro" id="IPR009078">
    <property type="entry name" value="Ferritin-like_SF"/>
</dbReference>
<dbReference type="Pfam" id="PF03232">
    <property type="entry name" value="COQ7"/>
    <property type="match status" value="1"/>
</dbReference>
<dbReference type="InParanoid" id="A0A1B4XIK1"/>
<feature type="binding site" evidence="9">
    <location>
        <position position="177"/>
    </location>
    <ligand>
        <name>Fe cation</name>
        <dbReference type="ChEBI" id="CHEBI:24875"/>
        <label>2</label>
    </ligand>
</feature>
<dbReference type="CDD" id="cd01042">
    <property type="entry name" value="DMQH"/>
    <property type="match status" value="1"/>
</dbReference>
<dbReference type="PANTHER" id="PTHR11237">
    <property type="entry name" value="COENZYME Q10 BIOSYNTHESIS PROTEIN 7"/>
    <property type="match status" value="1"/>
</dbReference>
<dbReference type="EMBL" id="AP014879">
    <property type="protein sequence ID" value="BAV34632.1"/>
    <property type="molecule type" value="Genomic_DNA"/>
</dbReference>
<dbReference type="RefSeq" id="WP_096361352.1">
    <property type="nucleotide sequence ID" value="NZ_AP014879.1"/>
</dbReference>
<keyword evidence="6 9" id="KW-0408">Iron</keyword>
<evidence type="ECO:0000256" key="7">
    <source>
        <dbReference type="ARBA" id="ARBA00023033"/>
    </source>
</evidence>
<dbReference type="Proteomes" id="UP000243180">
    <property type="component" value="Chromosome"/>
</dbReference>
<dbReference type="Gene3D" id="1.20.1260.10">
    <property type="match status" value="1"/>
</dbReference>
<evidence type="ECO:0000256" key="4">
    <source>
        <dbReference type="ARBA" id="ARBA00022723"/>
    </source>
</evidence>